<dbReference type="OrthoDB" id="21678at2759"/>
<protein>
    <recommendedName>
        <fullName evidence="4">SAGA-associated factor</fullName>
    </recommendedName>
</protein>
<evidence type="ECO:0000256" key="1">
    <source>
        <dbReference type="SAM" id="MobiDB-lite"/>
    </source>
</evidence>
<feature type="region of interest" description="Disordered" evidence="1">
    <location>
        <begin position="1"/>
        <end position="78"/>
    </location>
</feature>
<sequence length="449" mass="49155">MAATSSKNKSALASDDESTIKVAPKKDNNPKLKLKKPAPKHSKLGNWRDGSVVDDDKKKRTDTPSTGSAVASPGPIVNQLDDAARETFATGRPLDDSLDLHICKHCKKSILKVAAENHVKQCLKLKREKAQRKKEQKEAREREKKGLAAADKDEDGDTKMEDDDDDDDASPEKKGPEGLKSTKKSAGKKVEVDDTKKGKKRKADGDAEKAPKPKKKKEEPKSKVIKPKGIHLADASRRCRKTMWRNERRGSLCSISNLQEPLHGGKTSCTWSITTIRPPPRRIPEEESSKAAKQVTSPRSGNKLTAQTEAAIDANAPLEDEEAANGPIDSDEELQSVMHGLSNWNPQPLVQPPIHVPIEKQYLRQRLYEQLHNATNGFTVNIFKVSGDGAKKRQNGDNVMDADGDAEGEPDPAVVNAAVTSAAIRRTSGLNMQMPPQRRTSSASHPTGR</sequence>
<feature type="compositionally biased region" description="Acidic residues" evidence="1">
    <location>
        <begin position="152"/>
        <end position="169"/>
    </location>
</feature>
<dbReference type="GO" id="GO:1904802">
    <property type="term" value="P:RITS complex assembly"/>
    <property type="evidence" value="ECO:0007669"/>
    <property type="project" value="TreeGrafter"/>
</dbReference>
<accession>A0A8H8RLI1</accession>
<reference evidence="2 3" key="1">
    <citation type="submission" date="2018-05" db="EMBL/GenBank/DDBJ databases">
        <title>Genome sequencing and assembly of the regulated plant pathogen Lachnellula willkommii and related sister species for the development of diagnostic species identification markers.</title>
        <authorList>
            <person name="Giroux E."/>
            <person name="Bilodeau G."/>
        </authorList>
    </citation>
    <scope>NUCLEOTIDE SEQUENCE [LARGE SCALE GENOMIC DNA]</scope>
    <source>
        <strain evidence="2 3">CBS 197.66</strain>
    </source>
</reference>
<feature type="compositionally biased region" description="Basic and acidic residues" evidence="1">
    <location>
        <begin position="133"/>
        <end position="146"/>
    </location>
</feature>
<name>A0A8H8RLI1_9HELO</name>
<dbReference type="InterPro" id="IPR037804">
    <property type="entry name" value="SGF73"/>
</dbReference>
<feature type="region of interest" description="Disordered" evidence="1">
    <location>
        <begin position="269"/>
        <end position="305"/>
    </location>
</feature>
<dbReference type="AlphaFoldDB" id="A0A8H8RLI1"/>
<proteinExistence type="predicted"/>
<dbReference type="Proteomes" id="UP000462212">
    <property type="component" value="Unassembled WGS sequence"/>
</dbReference>
<feature type="region of interest" description="Disordered" evidence="1">
    <location>
        <begin position="127"/>
        <end position="237"/>
    </location>
</feature>
<comment type="caution">
    <text evidence="2">The sequence shown here is derived from an EMBL/GenBank/DDBJ whole genome shotgun (WGS) entry which is preliminary data.</text>
</comment>
<keyword evidence="3" id="KW-1185">Reference proteome</keyword>
<feature type="compositionally biased region" description="Polar residues" evidence="1">
    <location>
        <begin position="438"/>
        <end position="449"/>
    </location>
</feature>
<feature type="compositionally biased region" description="Polar residues" evidence="1">
    <location>
        <begin position="294"/>
        <end position="305"/>
    </location>
</feature>
<evidence type="ECO:0008006" key="4">
    <source>
        <dbReference type="Google" id="ProtNLM"/>
    </source>
</evidence>
<feature type="region of interest" description="Disordered" evidence="1">
    <location>
        <begin position="389"/>
        <end position="412"/>
    </location>
</feature>
<dbReference type="GO" id="GO:0006357">
    <property type="term" value="P:regulation of transcription by RNA polymerase II"/>
    <property type="evidence" value="ECO:0007669"/>
    <property type="project" value="TreeGrafter"/>
</dbReference>
<dbReference type="PANTHER" id="PTHR47805:SF1">
    <property type="entry name" value="SAGA-ASSOCIATED FACTOR 73"/>
    <property type="match status" value="1"/>
</dbReference>
<dbReference type="EMBL" id="QGMJ01000330">
    <property type="protein sequence ID" value="TVY37738.1"/>
    <property type="molecule type" value="Genomic_DNA"/>
</dbReference>
<feature type="compositionally biased region" description="Polar residues" evidence="1">
    <location>
        <begin position="1"/>
        <end position="11"/>
    </location>
</feature>
<dbReference type="GO" id="GO:0000124">
    <property type="term" value="C:SAGA complex"/>
    <property type="evidence" value="ECO:0007669"/>
    <property type="project" value="InterPro"/>
</dbReference>
<feature type="compositionally biased region" description="Basic residues" evidence="1">
    <location>
        <begin position="32"/>
        <end position="43"/>
    </location>
</feature>
<gene>
    <name evidence="2" type="ORF">LSUB1_G004828</name>
</gene>
<evidence type="ECO:0000313" key="2">
    <source>
        <dbReference type="EMBL" id="TVY37738.1"/>
    </source>
</evidence>
<feature type="compositionally biased region" description="Basic and acidic residues" evidence="1">
    <location>
        <begin position="203"/>
        <end position="222"/>
    </location>
</feature>
<feature type="region of interest" description="Disordered" evidence="1">
    <location>
        <begin position="426"/>
        <end position="449"/>
    </location>
</feature>
<feature type="compositionally biased region" description="Acidic residues" evidence="1">
    <location>
        <begin position="400"/>
        <end position="410"/>
    </location>
</feature>
<dbReference type="GO" id="GO:0031048">
    <property type="term" value="P:regulatory ncRNA-mediated heterochromatin formation"/>
    <property type="evidence" value="ECO:0007669"/>
    <property type="project" value="TreeGrafter"/>
</dbReference>
<evidence type="ECO:0000313" key="3">
    <source>
        <dbReference type="Proteomes" id="UP000462212"/>
    </source>
</evidence>
<dbReference type="PANTHER" id="PTHR47805">
    <property type="entry name" value="SAGA-ASSOCIATED FACTOR 73"/>
    <property type="match status" value="1"/>
</dbReference>
<organism evidence="2 3">
    <name type="scientific">Lachnellula subtilissima</name>
    <dbReference type="NCBI Taxonomy" id="602034"/>
    <lineage>
        <taxon>Eukaryota</taxon>
        <taxon>Fungi</taxon>
        <taxon>Dikarya</taxon>
        <taxon>Ascomycota</taxon>
        <taxon>Pezizomycotina</taxon>
        <taxon>Leotiomycetes</taxon>
        <taxon>Helotiales</taxon>
        <taxon>Lachnaceae</taxon>
        <taxon>Lachnellula</taxon>
    </lineage>
</organism>